<protein>
    <submittedName>
        <fullName evidence="3">Alpha-galactosidase</fullName>
    </submittedName>
</protein>
<dbReference type="RefSeq" id="WP_219237787.1">
    <property type="nucleotide sequence ID" value="NZ_JAHWZX010000005.1"/>
</dbReference>
<dbReference type="CDD" id="cd14791">
    <property type="entry name" value="GH36"/>
    <property type="match status" value="1"/>
</dbReference>
<name>A0ABS6XKG5_9SPHN</name>
<evidence type="ECO:0000256" key="1">
    <source>
        <dbReference type="ARBA" id="ARBA00022801"/>
    </source>
</evidence>
<dbReference type="InterPro" id="IPR050985">
    <property type="entry name" value="Alpha-glycosidase_related"/>
</dbReference>
<keyword evidence="4" id="KW-1185">Reference proteome</keyword>
<accession>A0ABS6XKG5</accession>
<organism evidence="3 4">
    <name type="scientific">Stakelama flava</name>
    <dbReference type="NCBI Taxonomy" id="2860338"/>
    <lineage>
        <taxon>Bacteria</taxon>
        <taxon>Pseudomonadati</taxon>
        <taxon>Pseudomonadota</taxon>
        <taxon>Alphaproteobacteria</taxon>
        <taxon>Sphingomonadales</taxon>
        <taxon>Sphingomonadaceae</taxon>
        <taxon>Stakelama</taxon>
    </lineage>
</organism>
<keyword evidence="1" id="KW-0378">Hydrolase</keyword>
<evidence type="ECO:0000256" key="2">
    <source>
        <dbReference type="ARBA" id="ARBA00023295"/>
    </source>
</evidence>
<evidence type="ECO:0000313" key="3">
    <source>
        <dbReference type="EMBL" id="MBW4330670.1"/>
    </source>
</evidence>
<gene>
    <name evidence="3" type="ORF">KY084_07235</name>
</gene>
<reference evidence="3 4" key="1">
    <citation type="submission" date="2021-07" db="EMBL/GenBank/DDBJ databases">
        <title>Stakelama flava sp. nov., a novel endophytic bacterium isolated from branch of Kandelia candel.</title>
        <authorList>
            <person name="Tuo L."/>
        </authorList>
    </citation>
    <scope>NUCLEOTIDE SEQUENCE [LARGE SCALE GENOMIC DNA]</scope>
    <source>
        <strain evidence="3 4">CBK3Z-3</strain>
    </source>
</reference>
<comment type="caution">
    <text evidence="3">The sequence shown here is derived from an EMBL/GenBank/DDBJ whole genome shotgun (WGS) entry which is preliminary data.</text>
</comment>
<dbReference type="PANTHER" id="PTHR43053:SF3">
    <property type="entry name" value="ALPHA-GALACTOSIDASE C-RELATED"/>
    <property type="match status" value="1"/>
</dbReference>
<dbReference type="Pfam" id="PF02065">
    <property type="entry name" value="Melibiase"/>
    <property type="match status" value="1"/>
</dbReference>
<dbReference type="PANTHER" id="PTHR43053">
    <property type="entry name" value="GLYCOSIDASE FAMILY 31"/>
    <property type="match status" value="1"/>
</dbReference>
<sequence length="699" mass="76919">MPDFAVSRRETIATLLGGTSLVVATAALPRRGFAAVTKAAATLSDGTLTIEFDGSMHSRISHLGNAITAMDASDALHLAGDVVIDRFVLLDQDKKAISDRHGKGVQYRLRGANGDRLERTVIVSFYDRHPGVALIDTQYRNTGKQPMAVAGWRTASHDLLAHPKGAWTYSGASHPDRRDWVQPALPGFDQPNFMGMNGSDYGGGTPVAAVWRPDFGLAVGHVETVPRLISLPVSHQLHGTHIGMQGDHTDMLRPGETLTLPMVFLMAHTGDHFRPLEAYRAIMAERGLSAPRIPDSSYDPIWCAWGYERNFTTEQIYGTLPKAKSVGLEWAVLDDGWQTSEGDWKVDRTKFPRGGADLKAFADTVKAAGMRPRLWYAPLAADPGTDLLRDHPEMLLLDRDGNAQNVTWWDAFTLCPAYPPVVDYFKAQAKRIVGEWGFEGIKFDGQHLNGVAPCYNPAHNHARPEESFEKLQDFWMAMYDAITEINPDAVIEICPCGDAFAFHNIPAMNHTPASDPESSWQVRLKGKTFKALMGPSAPFAGDHVELSDRHDDFASSYGVGGVLSTKFTWPEDTDDPIDTLPPGGFVLTPQKERLWRQWIALYRKNMLSKGDYRGELYDIGFDKPEAHAIAKDGAMHYAFFADKWDGAVELRGLGKGRYRLSDPVSGRALGIATADDNVIRTAFEHSLIVVAEPVSGNAA</sequence>
<dbReference type="Proteomes" id="UP001197214">
    <property type="component" value="Unassembled WGS sequence"/>
</dbReference>
<proteinExistence type="predicted"/>
<evidence type="ECO:0000313" key="4">
    <source>
        <dbReference type="Proteomes" id="UP001197214"/>
    </source>
</evidence>
<keyword evidence="2" id="KW-0326">Glycosidase</keyword>
<dbReference type="InterPro" id="IPR002252">
    <property type="entry name" value="Glyco_hydro_36"/>
</dbReference>
<dbReference type="EMBL" id="JAHWZX010000005">
    <property type="protein sequence ID" value="MBW4330670.1"/>
    <property type="molecule type" value="Genomic_DNA"/>
</dbReference>